<dbReference type="PROSITE" id="PS51257">
    <property type="entry name" value="PROKAR_LIPOPROTEIN"/>
    <property type="match status" value="1"/>
</dbReference>
<keyword evidence="2" id="KW-0732">Signal</keyword>
<gene>
    <name evidence="3" type="ORF">GCM10009862_10140</name>
</gene>
<reference evidence="4" key="1">
    <citation type="journal article" date="2019" name="Int. J. Syst. Evol. Microbiol.">
        <title>The Global Catalogue of Microorganisms (GCM) 10K type strain sequencing project: providing services to taxonomists for standard genome sequencing and annotation.</title>
        <authorList>
            <consortium name="The Broad Institute Genomics Platform"/>
            <consortium name="The Broad Institute Genome Sequencing Center for Infectious Disease"/>
            <person name="Wu L."/>
            <person name="Ma J."/>
        </authorList>
    </citation>
    <scope>NUCLEOTIDE SEQUENCE [LARGE SCALE GENOMIC DNA]</scope>
    <source>
        <strain evidence="4">JCM 16365</strain>
    </source>
</reference>
<name>A0ABP6BIZ1_9MICO</name>
<comment type="caution">
    <text evidence="3">The sequence shown here is derived from an EMBL/GenBank/DDBJ whole genome shotgun (WGS) entry which is preliminary data.</text>
</comment>
<keyword evidence="4" id="KW-1185">Reference proteome</keyword>
<feature type="signal peptide" evidence="2">
    <location>
        <begin position="1"/>
        <end position="28"/>
    </location>
</feature>
<evidence type="ECO:0000313" key="4">
    <source>
        <dbReference type="Proteomes" id="UP001500274"/>
    </source>
</evidence>
<evidence type="ECO:0000313" key="3">
    <source>
        <dbReference type="EMBL" id="GAA2573226.1"/>
    </source>
</evidence>
<accession>A0ABP6BIZ1</accession>
<dbReference type="Proteomes" id="UP001500274">
    <property type="component" value="Unassembled WGS sequence"/>
</dbReference>
<dbReference type="RefSeq" id="WP_344227446.1">
    <property type="nucleotide sequence ID" value="NZ_BAAARI010000007.1"/>
</dbReference>
<organism evidence="3 4">
    <name type="scientific">Microbacterium binotii</name>
    <dbReference type="NCBI Taxonomy" id="462710"/>
    <lineage>
        <taxon>Bacteria</taxon>
        <taxon>Bacillati</taxon>
        <taxon>Actinomycetota</taxon>
        <taxon>Actinomycetes</taxon>
        <taxon>Micrococcales</taxon>
        <taxon>Microbacteriaceae</taxon>
        <taxon>Microbacterium</taxon>
    </lineage>
</organism>
<proteinExistence type="predicted"/>
<sequence length="193" mass="19250">MQIRPLAAPGVILLASVLLAGCASGATAANDGAAPTPATTSASSEPSAGEAAALAQAQAWLDAASVPPGAVRLEKSPIRFNSGTAWPCGPYEELRGYWLVPNTTVAAAGTWLLDNPPADLITTHLGPLAEDGPGFDSAIIGYIPAEGAQEGVVYTLAKTDADVAIRAAVAAQTDTATCPPLPDGSMYGAPGQG</sequence>
<evidence type="ECO:0000256" key="1">
    <source>
        <dbReference type="SAM" id="MobiDB-lite"/>
    </source>
</evidence>
<protein>
    <submittedName>
        <fullName evidence="3">Uncharacterized protein</fullName>
    </submittedName>
</protein>
<dbReference type="EMBL" id="BAAARI010000007">
    <property type="protein sequence ID" value="GAA2573226.1"/>
    <property type="molecule type" value="Genomic_DNA"/>
</dbReference>
<feature type="chain" id="PRO_5046812618" evidence="2">
    <location>
        <begin position="29"/>
        <end position="193"/>
    </location>
</feature>
<evidence type="ECO:0000256" key="2">
    <source>
        <dbReference type="SAM" id="SignalP"/>
    </source>
</evidence>
<feature type="region of interest" description="Disordered" evidence="1">
    <location>
        <begin position="30"/>
        <end position="49"/>
    </location>
</feature>